<dbReference type="PANTHER" id="PTHR42714">
    <property type="entry name" value="TRNA MODIFICATION GTPASE GTPBP3"/>
    <property type="match status" value="1"/>
</dbReference>
<keyword evidence="8 10" id="KW-0630">Potassium</keyword>
<feature type="binding site" evidence="10">
    <location>
        <begin position="341"/>
        <end position="344"/>
    </location>
    <ligand>
        <name>GTP</name>
        <dbReference type="ChEBI" id="CHEBI:37565"/>
    </ligand>
</feature>
<evidence type="ECO:0000256" key="6">
    <source>
        <dbReference type="ARBA" id="ARBA00022801"/>
    </source>
</evidence>
<dbReference type="SUPFAM" id="SSF116878">
    <property type="entry name" value="TrmE connector domain"/>
    <property type="match status" value="1"/>
</dbReference>
<dbReference type="GO" id="GO:0046872">
    <property type="term" value="F:metal ion binding"/>
    <property type="evidence" value="ECO:0007669"/>
    <property type="project" value="UniProtKB-KW"/>
</dbReference>
<sequence>MDNAVITAIATPAGVGAIAIIRVSGKGAIELVDKVFISAKNGKTLVAQKGNTIHFGTIVDHNDSLIDEVLVSLFRAPHSYTGEDSAEISCHGSSYIQQQILQRFIEVGARMAQPGEYTLRAFLNGKLDLSQAEAVADLIASDSEANHRLALNQLKGNLSNEIHQLREKLLNFVSLLELELDFGEEDVEFAERSLLRNLMLEIAAYAKSLTESFSLGNAIKKGIPVAIAGKPNAGKSTLLNTLLKEERAIVSEIAGTTRDSIEDLIVINGIGFRLIDTAGIRESQDTIETMGIERSFQKMEGASVIIALLDLTANAQDEVDFLNEIVNRFGLNGKTILALLNKADKASSTIVEQLIAKQIKTAIQVITISAKDGSNLNELHTALTNVVMDTTKLHGDVLVSNARHFEALNQVKIGIERALAGLSNNLPNDLLSQDIREVLHYLGTITGEITNDEVLGNIFSKFCIGK</sequence>
<dbReference type="PANTHER" id="PTHR42714:SF2">
    <property type="entry name" value="TRNA MODIFICATION GTPASE GTPBP3, MITOCHONDRIAL"/>
    <property type="match status" value="1"/>
</dbReference>
<dbReference type="EMBL" id="FMYP01000011">
    <property type="protein sequence ID" value="SDB93784.1"/>
    <property type="molecule type" value="Genomic_DNA"/>
</dbReference>
<dbReference type="GO" id="GO:0003924">
    <property type="term" value="F:GTPase activity"/>
    <property type="evidence" value="ECO:0007669"/>
    <property type="project" value="UniProtKB-UniRule"/>
</dbReference>
<evidence type="ECO:0000256" key="3">
    <source>
        <dbReference type="ARBA" id="ARBA00022694"/>
    </source>
</evidence>
<dbReference type="FunFam" id="3.40.50.300:FF:001376">
    <property type="entry name" value="tRNA modification GTPase MnmE"/>
    <property type="match status" value="1"/>
</dbReference>
<dbReference type="CDD" id="cd14858">
    <property type="entry name" value="TrmE_N"/>
    <property type="match status" value="1"/>
</dbReference>
<accession>A0A1G6HHW7</accession>
<dbReference type="Proteomes" id="UP000199452">
    <property type="component" value="Unassembled WGS sequence"/>
</dbReference>
<dbReference type="Pfam" id="PF12631">
    <property type="entry name" value="MnmE_helical"/>
    <property type="match status" value="1"/>
</dbReference>
<dbReference type="GO" id="GO:0002098">
    <property type="term" value="P:tRNA wobble uridine modification"/>
    <property type="evidence" value="ECO:0007669"/>
    <property type="project" value="TreeGrafter"/>
</dbReference>
<feature type="binding site" evidence="10">
    <location>
        <position position="22"/>
    </location>
    <ligand>
        <name>(6S)-5-formyl-5,6,7,8-tetrahydrofolate</name>
        <dbReference type="ChEBI" id="CHEBI:57457"/>
    </ligand>
</feature>
<dbReference type="GO" id="GO:0005525">
    <property type="term" value="F:GTP binding"/>
    <property type="evidence" value="ECO:0007669"/>
    <property type="project" value="UniProtKB-UniRule"/>
</dbReference>
<dbReference type="Pfam" id="PF01926">
    <property type="entry name" value="MMR_HSR1"/>
    <property type="match status" value="1"/>
</dbReference>
<dbReference type="InterPro" id="IPR018948">
    <property type="entry name" value="GTP-bd_TrmE_N"/>
</dbReference>
<comment type="function">
    <text evidence="10">Exhibits a very high intrinsic GTPase hydrolysis rate. Involved in the addition of a carboxymethylaminomethyl (cmnm) group at the wobble position (U34) of certain tRNAs, forming tRNA-cmnm(5)s(2)U34.</text>
</comment>
<dbReference type="RefSeq" id="WP_092436265.1">
    <property type="nucleotide sequence ID" value="NZ_FMYP01000011.1"/>
</dbReference>
<dbReference type="GO" id="GO:0042802">
    <property type="term" value="F:identical protein binding"/>
    <property type="evidence" value="ECO:0007669"/>
    <property type="project" value="UniProtKB-ARBA"/>
</dbReference>
<feature type="binding site" evidence="10">
    <location>
        <position position="232"/>
    </location>
    <ligand>
        <name>K(+)</name>
        <dbReference type="ChEBI" id="CHEBI:29103"/>
    </ligand>
</feature>
<dbReference type="InterPro" id="IPR025867">
    <property type="entry name" value="MnmE_helical"/>
</dbReference>
<dbReference type="FunFam" id="3.30.1360.120:FF:000003">
    <property type="entry name" value="tRNA modification GTPase MnmE"/>
    <property type="match status" value="1"/>
</dbReference>
<name>A0A1G6HHW7_9BACT</name>
<feature type="binding site" evidence="10">
    <location>
        <position position="253"/>
    </location>
    <ligand>
        <name>K(+)</name>
        <dbReference type="ChEBI" id="CHEBI:29103"/>
    </ligand>
</feature>
<evidence type="ECO:0000256" key="10">
    <source>
        <dbReference type="HAMAP-Rule" id="MF_00379"/>
    </source>
</evidence>
<dbReference type="InterPro" id="IPR005225">
    <property type="entry name" value="Small_GTP-bd"/>
</dbReference>
<dbReference type="CDD" id="cd04164">
    <property type="entry name" value="trmE"/>
    <property type="match status" value="1"/>
</dbReference>
<feature type="binding site" evidence="10">
    <location>
        <position position="236"/>
    </location>
    <ligand>
        <name>Mg(2+)</name>
        <dbReference type="ChEBI" id="CHEBI:18420"/>
    </ligand>
</feature>
<feature type="domain" description="TrmE-type G" evidence="12">
    <location>
        <begin position="222"/>
        <end position="388"/>
    </location>
</feature>
<dbReference type="NCBIfam" id="TIGR00450">
    <property type="entry name" value="mnmE_trmE_thdF"/>
    <property type="match status" value="1"/>
</dbReference>
<dbReference type="Gene3D" id="3.30.1360.120">
    <property type="entry name" value="Probable tRNA modification gtpase trme, domain 1"/>
    <property type="match status" value="1"/>
</dbReference>
<dbReference type="InterPro" id="IPR031168">
    <property type="entry name" value="G_TrmE"/>
</dbReference>
<evidence type="ECO:0000256" key="5">
    <source>
        <dbReference type="ARBA" id="ARBA00022741"/>
    </source>
</evidence>
<feature type="binding site" evidence="10">
    <location>
        <position position="87"/>
    </location>
    <ligand>
        <name>(6S)-5-formyl-5,6,7,8-tetrahydrofolate</name>
        <dbReference type="ChEBI" id="CHEBI:57457"/>
    </ligand>
</feature>
<dbReference type="Gene3D" id="1.20.120.430">
    <property type="entry name" value="tRNA modification GTPase MnmE domain 2"/>
    <property type="match status" value="1"/>
</dbReference>
<feature type="binding site" evidence="10">
    <location>
        <position position="126"/>
    </location>
    <ligand>
        <name>(6S)-5-formyl-5,6,7,8-tetrahydrofolate</name>
        <dbReference type="ChEBI" id="CHEBI:57457"/>
    </ligand>
</feature>
<organism evidence="13 14">
    <name type="scientific">Williamwhitmania taraxaci</name>
    <dbReference type="NCBI Taxonomy" id="1640674"/>
    <lineage>
        <taxon>Bacteria</taxon>
        <taxon>Pseudomonadati</taxon>
        <taxon>Bacteroidota</taxon>
        <taxon>Bacteroidia</taxon>
        <taxon>Bacteroidales</taxon>
        <taxon>Williamwhitmaniaceae</taxon>
        <taxon>Williamwhitmania</taxon>
    </lineage>
</organism>
<keyword evidence="6 10" id="KW-0378">Hydrolase</keyword>
<comment type="similarity">
    <text evidence="1 10 11">Belongs to the TRAFAC class TrmE-Era-EngA-EngB-Septin-like GTPase superfamily. TrmE GTPase family.</text>
</comment>
<reference evidence="13 14" key="1">
    <citation type="submission" date="2016-09" db="EMBL/GenBank/DDBJ databases">
        <authorList>
            <person name="Capua I."/>
            <person name="De Benedictis P."/>
            <person name="Joannis T."/>
            <person name="Lombin L.H."/>
            <person name="Cattoli G."/>
        </authorList>
    </citation>
    <scope>NUCLEOTIDE SEQUENCE [LARGE SCALE GENOMIC DNA]</scope>
    <source>
        <strain evidence="13 14">A7P-90m</strain>
    </source>
</reference>
<dbReference type="EC" id="3.6.-.-" evidence="10"/>
<keyword evidence="7 10" id="KW-0460">Magnesium</keyword>
<dbReference type="AlphaFoldDB" id="A0A1G6HHW7"/>
<evidence type="ECO:0000256" key="9">
    <source>
        <dbReference type="ARBA" id="ARBA00023134"/>
    </source>
</evidence>
<dbReference type="GO" id="GO:0005829">
    <property type="term" value="C:cytosol"/>
    <property type="evidence" value="ECO:0007669"/>
    <property type="project" value="TreeGrafter"/>
</dbReference>
<proteinExistence type="inferred from homology"/>
<dbReference type="PROSITE" id="PS51709">
    <property type="entry name" value="G_TRME"/>
    <property type="match status" value="1"/>
</dbReference>
<comment type="subcellular location">
    <subcellularLocation>
        <location evidence="10">Cytoplasm</location>
    </subcellularLocation>
</comment>
<keyword evidence="14" id="KW-1185">Reference proteome</keyword>
<dbReference type="OrthoDB" id="9805918at2"/>
<dbReference type="NCBIfam" id="TIGR00231">
    <property type="entry name" value="small_GTP"/>
    <property type="match status" value="1"/>
</dbReference>
<evidence type="ECO:0000313" key="14">
    <source>
        <dbReference type="Proteomes" id="UP000199452"/>
    </source>
</evidence>
<dbReference type="InterPro" id="IPR006073">
    <property type="entry name" value="GTP-bd"/>
</dbReference>
<dbReference type="SUPFAM" id="SSF52540">
    <property type="entry name" value="P-loop containing nucleoside triphosphate hydrolases"/>
    <property type="match status" value="1"/>
</dbReference>
<comment type="caution">
    <text evidence="10">Lacks conserved residue(s) required for the propagation of feature annotation.</text>
</comment>
<feature type="binding site" evidence="10">
    <location>
        <begin position="276"/>
        <end position="279"/>
    </location>
    <ligand>
        <name>GTP</name>
        <dbReference type="ChEBI" id="CHEBI:37565"/>
    </ligand>
</feature>
<evidence type="ECO:0000256" key="1">
    <source>
        <dbReference type="ARBA" id="ARBA00011043"/>
    </source>
</evidence>
<evidence type="ECO:0000256" key="4">
    <source>
        <dbReference type="ARBA" id="ARBA00022723"/>
    </source>
</evidence>
<feature type="binding site" evidence="10">
    <location>
        <position position="256"/>
    </location>
    <ligand>
        <name>K(+)</name>
        <dbReference type="ChEBI" id="CHEBI:29103"/>
    </ligand>
</feature>
<feature type="binding site" evidence="10">
    <location>
        <begin position="251"/>
        <end position="257"/>
    </location>
    <ligand>
        <name>GTP</name>
        <dbReference type="ChEBI" id="CHEBI:37565"/>
    </ligand>
</feature>
<dbReference type="Gene3D" id="3.40.50.300">
    <property type="entry name" value="P-loop containing nucleotide triphosphate hydrolases"/>
    <property type="match status" value="1"/>
</dbReference>
<keyword evidence="9 10" id="KW-0342">GTP-binding</keyword>
<evidence type="ECO:0000259" key="12">
    <source>
        <dbReference type="PROSITE" id="PS51709"/>
    </source>
</evidence>
<gene>
    <name evidence="10" type="primary">mnmE</name>
    <name evidence="10" type="synonym">trmE</name>
    <name evidence="13" type="ORF">SAMN05216323_101113</name>
</gene>
<feature type="binding site" evidence="10">
    <location>
        <position position="251"/>
    </location>
    <ligand>
        <name>K(+)</name>
        <dbReference type="ChEBI" id="CHEBI:29103"/>
    </ligand>
</feature>
<feature type="binding site" evidence="10">
    <location>
        <position position="257"/>
    </location>
    <ligand>
        <name>Mg(2+)</name>
        <dbReference type="ChEBI" id="CHEBI:18420"/>
    </ligand>
</feature>
<feature type="binding site" evidence="10">
    <location>
        <position position="466"/>
    </location>
    <ligand>
        <name>(6S)-5-formyl-5,6,7,8-tetrahydrofolate</name>
        <dbReference type="ChEBI" id="CHEBI:57457"/>
    </ligand>
</feature>
<keyword evidence="4 10" id="KW-0479">Metal-binding</keyword>
<feature type="binding site" evidence="10">
    <location>
        <begin position="232"/>
        <end position="237"/>
    </location>
    <ligand>
        <name>GTP</name>
        <dbReference type="ChEBI" id="CHEBI:37565"/>
    </ligand>
</feature>
<dbReference type="InterPro" id="IPR027266">
    <property type="entry name" value="TrmE/GcvT-like"/>
</dbReference>
<keyword evidence="2 10" id="KW-0963">Cytoplasm</keyword>
<protein>
    <recommendedName>
        <fullName evidence="10">tRNA modification GTPase MnmE</fullName>
        <ecNumber evidence="10">3.6.-.-</ecNumber>
    </recommendedName>
</protein>
<evidence type="ECO:0000256" key="11">
    <source>
        <dbReference type="RuleBase" id="RU003313"/>
    </source>
</evidence>
<evidence type="ECO:0000256" key="8">
    <source>
        <dbReference type="ARBA" id="ARBA00022958"/>
    </source>
</evidence>
<dbReference type="GO" id="GO:0030488">
    <property type="term" value="P:tRNA methylation"/>
    <property type="evidence" value="ECO:0007669"/>
    <property type="project" value="TreeGrafter"/>
</dbReference>
<evidence type="ECO:0000256" key="2">
    <source>
        <dbReference type="ARBA" id="ARBA00022490"/>
    </source>
</evidence>
<keyword evidence="5 10" id="KW-0547">Nucleotide-binding</keyword>
<dbReference type="HAMAP" id="MF_00379">
    <property type="entry name" value="GTPase_MnmE"/>
    <property type="match status" value="1"/>
</dbReference>
<comment type="subunit">
    <text evidence="10">Homodimer. Heterotetramer of two MnmE and two MnmG subunits.</text>
</comment>
<dbReference type="InterPro" id="IPR027368">
    <property type="entry name" value="MnmE_dom2"/>
</dbReference>
<dbReference type="Pfam" id="PF10396">
    <property type="entry name" value="TrmE_N"/>
    <property type="match status" value="1"/>
</dbReference>
<evidence type="ECO:0000256" key="7">
    <source>
        <dbReference type="ARBA" id="ARBA00022842"/>
    </source>
</evidence>
<dbReference type="InterPro" id="IPR027417">
    <property type="entry name" value="P-loop_NTPase"/>
</dbReference>
<dbReference type="InterPro" id="IPR004520">
    <property type="entry name" value="GTPase_MnmE"/>
</dbReference>
<keyword evidence="3 10" id="KW-0819">tRNA processing</keyword>
<dbReference type="STRING" id="1640674.SAMN05216323_101113"/>
<evidence type="ECO:0000313" key="13">
    <source>
        <dbReference type="EMBL" id="SDB93784.1"/>
    </source>
</evidence>
<comment type="cofactor">
    <cofactor evidence="10">
        <name>K(+)</name>
        <dbReference type="ChEBI" id="CHEBI:29103"/>
    </cofactor>
    <text evidence="10">Binds 1 potassium ion per subunit.</text>
</comment>